<dbReference type="PANTHER" id="PTHR10848">
    <property type="entry name" value="MEIOTIC RECOMBINATION PROTEIN SPO11"/>
    <property type="match status" value="1"/>
</dbReference>
<keyword evidence="9" id="KW-0413">Isomerase</keyword>
<evidence type="ECO:0000256" key="8">
    <source>
        <dbReference type="ARBA" id="ARBA00023125"/>
    </source>
</evidence>
<dbReference type="EMBL" id="JAPQKS010000003">
    <property type="protein sequence ID" value="KAJ5238971.1"/>
    <property type="molecule type" value="Genomic_DNA"/>
</dbReference>
<protein>
    <recommendedName>
        <fullName evidence="4">DNA topoisomerase (ATP-hydrolyzing)</fullName>
        <ecNumber evidence="4">5.6.2.2</ecNumber>
    </recommendedName>
</protein>
<dbReference type="GO" id="GO:0007131">
    <property type="term" value="P:reciprocal meiotic recombination"/>
    <property type="evidence" value="ECO:0007669"/>
    <property type="project" value="TreeGrafter"/>
</dbReference>
<dbReference type="Gene3D" id="1.10.10.10">
    <property type="entry name" value="Winged helix-like DNA-binding domain superfamily/Winged helix DNA-binding domain"/>
    <property type="match status" value="1"/>
</dbReference>
<proteinExistence type="inferred from homology"/>
<dbReference type="GO" id="GO:0000706">
    <property type="term" value="P:meiotic DNA double-strand break processing"/>
    <property type="evidence" value="ECO:0007669"/>
    <property type="project" value="TreeGrafter"/>
</dbReference>
<dbReference type="Pfam" id="PF04406">
    <property type="entry name" value="TP6A_N"/>
    <property type="match status" value="1"/>
</dbReference>
<accession>A0A9W9TRR3</accession>
<dbReference type="GO" id="GO:0003677">
    <property type="term" value="F:DNA binding"/>
    <property type="evidence" value="ECO:0007669"/>
    <property type="project" value="UniProtKB-UniRule"/>
</dbReference>
<dbReference type="InterPro" id="IPR002815">
    <property type="entry name" value="Spo11/TopoVI_A"/>
</dbReference>
<comment type="cofactor">
    <cofactor evidence="2">
        <name>Mg(2+)</name>
        <dbReference type="ChEBI" id="CHEBI:18420"/>
    </cofactor>
</comment>
<name>A0A9W9TRR3_9EURO</name>
<evidence type="ECO:0000256" key="2">
    <source>
        <dbReference type="ARBA" id="ARBA00001946"/>
    </source>
</evidence>
<evidence type="ECO:0000256" key="10">
    <source>
        <dbReference type="PROSITE-ProRule" id="PRU01385"/>
    </source>
</evidence>
<keyword evidence="14" id="KW-1185">Reference proteome</keyword>
<dbReference type="InterPro" id="IPR036078">
    <property type="entry name" value="Spo11/TopoVI_A_sf"/>
</dbReference>
<evidence type="ECO:0000256" key="4">
    <source>
        <dbReference type="ARBA" id="ARBA00012895"/>
    </source>
</evidence>
<dbReference type="AlphaFoldDB" id="A0A9W9TRR3"/>
<dbReference type="InterPro" id="IPR036388">
    <property type="entry name" value="WH-like_DNA-bd_sf"/>
</dbReference>
<evidence type="ECO:0000256" key="1">
    <source>
        <dbReference type="ARBA" id="ARBA00000185"/>
    </source>
</evidence>
<dbReference type="Gene3D" id="3.40.1360.10">
    <property type="match status" value="1"/>
</dbReference>
<dbReference type="EC" id="5.6.2.2" evidence="4"/>
<dbReference type="GO" id="GO:0046872">
    <property type="term" value="F:metal ion binding"/>
    <property type="evidence" value="ECO:0007669"/>
    <property type="project" value="UniProtKB-KW"/>
</dbReference>
<feature type="domain" description="Spo11/DNA topoisomerase VI subunit A N-terminal" evidence="11">
    <location>
        <begin position="125"/>
        <end position="161"/>
    </location>
</feature>
<organism evidence="13 14">
    <name type="scientific">Penicillium chermesinum</name>
    <dbReference type="NCBI Taxonomy" id="63820"/>
    <lineage>
        <taxon>Eukaryota</taxon>
        <taxon>Fungi</taxon>
        <taxon>Dikarya</taxon>
        <taxon>Ascomycota</taxon>
        <taxon>Pezizomycotina</taxon>
        <taxon>Eurotiomycetes</taxon>
        <taxon>Eurotiomycetidae</taxon>
        <taxon>Eurotiales</taxon>
        <taxon>Aspergillaceae</taxon>
        <taxon>Penicillium</taxon>
    </lineage>
</organism>
<dbReference type="GO" id="GO:0005524">
    <property type="term" value="F:ATP binding"/>
    <property type="evidence" value="ECO:0007669"/>
    <property type="project" value="InterPro"/>
</dbReference>
<evidence type="ECO:0000313" key="13">
    <source>
        <dbReference type="EMBL" id="KAJ5238971.1"/>
    </source>
</evidence>
<dbReference type="Proteomes" id="UP001150941">
    <property type="component" value="Unassembled WGS sequence"/>
</dbReference>
<comment type="caution">
    <text evidence="13">The sequence shown here is derived from an EMBL/GenBank/DDBJ whole genome shotgun (WGS) entry which is preliminary data.</text>
</comment>
<dbReference type="GO" id="GO:0042138">
    <property type="term" value="P:meiotic DNA double-strand break formation"/>
    <property type="evidence" value="ECO:0007669"/>
    <property type="project" value="TreeGrafter"/>
</dbReference>
<dbReference type="PRINTS" id="PR01550">
    <property type="entry name" value="TOP6AFAMILY"/>
</dbReference>
<comment type="similarity">
    <text evidence="3 10">Belongs to the TOP6A family.</text>
</comment>
<dbReference type="FunFam" id="3.40.1360.10:FF:000018">
    <property type="entry name" value="Type II DNA topoisomerase VI subunit A"/>
    <property type="match status" value="1"/>
</dbReference>
<keyword evidence="5" id="KW-0479">Metal-binding</keyword>
<evidence type="ECO:0000313" key="14">
    <source>
        <dbReference type="Proteomes" id="UP001150941"/>
    </source>
</evidence>
<comment type="caution">
    <text evidence="10">Lacks conserved residue(s) required for the propagation of feature annotation.</text>
</comment>
<comment type="catalytic activity">
    <reaction evidence="1">
        <text>ATP-dependent breakage, passage and rejoining of double-stranded DNA.</text>
        <dbReference type="EC" id="5.6.2.2"/>
    </reaction>
</comment>
<dbReference type="RefSeq" id="XP_058331890.1">
    <property type="nucleotide sequence ID" value="XM_058472887.1"/>
</dbReference>
<evidence type="ECO:0000256" key="5">
    <source>
        <dbReference type="ARBA" id="ARBA00022723"/>
    </source>
</evidence>
<evidence type="ECO:0000256" key="7">
    <source>
        <dbReference type="ARBA" id="ARBA00023029"/>
    </source>
</evidence>
<dbReference type="OrthoDB" id="5377392at2759"/>
<dbReference type="PANTHER" id="PTHR10848:SF0">
    <property type="entry name" value="MEIOTIC RECOMBINATION PROTEIN SPO11"/>
    <property type="match status" value="1"/>
</dbReference>
<dbReference type="InterPro" id="IPR034136">
    <property type="entry name" value="TOPRIM_Topo6A/Spo11"/>
</dbReference>
<evidence type="ECO:0000256" key="6">
    <source>
        <dbReference type="ARBA" id="ARBA00022842"/>
    </source>
</evidence>
<keyword evidence="6" id="KW-0460">Magnesium</keyword>
<reference evidence="13" key="2">
    <citation type="journal article" date="2023" name="IMA Fungus">
        <title>Comparative genomic study of the Penicillium genus elucidates a diverse pangenome and 15 lateral gene transfer events.</title>
        <authorList>
            <person name="Petersen C."/>
            <person name="Sorensen T."/>
            <person name="Nielsen M.R."/>
            <person name="Sondergaard T.E."/>
            <person name="Sorensen J.L."/>
            <person name="Fitzpatrick D.A."/>
            <person name="Frisvad J.C."/>
            <person name="Nielsen K.L."/>
        </authorList>
    </citation>
    <scope>NUCLEOTIDE SEQUENCE</scope>
    <source>
        <strain evidence="13">IBT 19713</strain>
    </source>
</reference>
<evidence type="ECO:0000259" key="11">
    <source>
        <dbReference type="Pfam" id="PF04406"/>
    </source>
</evidence>
<dbReference type="GeneID" id="83200190"/>
<dbReference type="CDD" id="cd00223">
    <property type="entry name" value="TOPRIM_TopoIIB_SPO"/>
    <property type="match status" value="1"/>
</dbReference>
<dbReference type="GO" id="GO:0000228">
    <property type="term" value="C:nuclear chromosome"/>
    <property type="evidence" value="ECO:0007669"/>
    <property type="project" value="TreeGrafter"/>
</dbReference>
<keyword evidence="7" id="KW-0799">Topoisomerase</keyword>
<sequence>MDLYTPSPQNLVEEYIHNTFEGLNQQLALPASQAQPSVTLRSRVCPGTYIVNHQNGSLEASRSTELTRTYSWPGKTAFEAWRFTVIIRVLAIIEQAIKDRKTVTKRSVILYLGSEEWADEREPGRDIYYIDPAYFKSQVIINNIIEDLAYTIGVNRAALNVEAAGKGLVAGPVVLKREGQVILDARSSQDSLIPRIYEEDEIDIFVARWVLIVEKEAVFHRLVRNNYHTTALAGEGIIVTGKGYPDIFTRAFLRRLLEHAARVRGRTPPFYALVDGDPDGLAIMSIFKYGSAAHAHDNYMYTIPTLQCLGLRVSETVPRVMNYANKASSPLSMRDRQKVISMLRNNPAWASNGPETESRVELQRMLMLNIKAEIEMLYDQNGGLEGWIDRKMFRQE</sequence>
<keyword evidence="8 10" id="KW-0238">DNA-binding</keyword>
<evidence type="ECO:0000256" key="9">
    <source>
        <dbReference type="ARBA" id="ARBA00023235"/>
    </source>
</evidence>
<dbReference type="PROSITE" id="PS52041">
    <property type="entry name" value="TOPO_IIB"/>
    <property type="match status" value="1"/>
</dbReference>
<feature type="domain" description="Topoisomerase 6 subunit A/Spo11 TOPRIM" evidence="12">
    <location>
        <begin position="209"/>
        <end position="379"/>
    </location>
</feature>
<dbReference type="GO" id="GO:0003918">
    <property type="term" value="F:DNA topoisomerase type II (double strand cut, ATP-hydrolyzing) activity"/>
    <property type="evidence" value="ECO:0007669"/>
    <property type="project" value="UniProtKB-EC"/>
</dbReference>
<dbReference type="InterPro" id="IPR013049">
    <property type="entry name" value="Spo11/TopoVI_A_N"/>
</dbReference>
<evidence type="ECO:0000259" key="12">
    <source>
        <dbReference type="Pfam" id="PF21180"/>
    </source>
</evidence>
<evidence type="ECO:0000256" key="3">
    <source>
        <dbReference type="ARBA" id="ARBA00006559"/>
    </source>
</evidence>
<dbReference type="Pfam" id="PF21180">
    <property type="entry name" value="TOP6A-Spo11_Toprim"/>
    <property type="match status" value="1"/>
</dbReference>
<dbReference type="SUPFAM" id="SSF56726">
    <property type="entry name" value="DNA topoisomerase IV, alpha subunit"/>
    <property type="match status" value="1"/>
</dbReference>
<reference evidence="13" key="1">
    <citation type="submission" date="2022-11" db="EMBL/GenBank/DDBJ databases">
        <authorList>
            <person name="Petersen C."/>
        </authorList>
    </citation>
    <scope>NUCLEOTIDE SEQUENCE</scope>
    <source>
        <strain evidence="13">IBT 19713</strain>
    </source>
</reference>
<gene>
    <name evidence="13" type="ORF">N7468_003590</name>
</gene>